<dbReference type="Gene3D" id="3.30.500.10">
    <property type="entry name" value="MHC class I-like antigen recognition-like"/>
    <property type="match status" value="1"/>
</dbReference>
<keyword evidence="7" id="KW-1185">Reference proteome</keyword>
<gene>
    <name evidence="6" type="ORF">KOW79_018385</name>
</gene>
<keyword evidence="3" id="KW-0472">Membrane</keyword>
<dbReference type="InterPro" id="IPR011161">
    <property type="entry name" value="MHC_I-like_Ag-recog"/>
</dbReference>
<feature type="domain" description="Ig-like" evidence="5">
    <location>
        <begin position="202"/>
        <end position="291"/>
    </location>
</feature>
<organism evidence="6 7">
    <name type="scientific">Hemibagrus wyckioides</name>
    <dbReference type="NCBI Taxonomy" id="337641"/>
    <lineage>
        <taxon>Eukaryota</taxon>
        <taxon>Metazoa</taxon>
        <taxon>Chordata</taxon>
        <taxon>Craniata</taxon>
        <taxon>Vertebrata</taxon>
        <taxon>Euteleostomi</taxon>
        <taxon>Actinopterygii</taxon>
        <taxon>Neopterygii</taxon>
        <taxon>Teleostei</taxon>
        <taxon>Ostariophysi</taxon>
        <taxon>Siluriformes</taxon>
        <taxon>Bagridae</taxon>
        <taxon>Hemibagrus</taxon>
    </lineage>
</organism>
<feature type="signal peptide" evidence="4">
    <location>
        <begin position="1"/>
        <end position="20"/>
    </location>
</feature>
<proteinExistence type="inferred from homology"/>
<dbReference type="CDD" id="cd07698">
    <property type="entry name" value="IgC1_MHC_I_alpha3"/>
    <property type="match status" value="1"/>
</dbReference>
<dbReference type="InterPro" id="IPR013783">
    <property type="entry name" value="Ig-like_fold"/>
</dbReference>
<dbReference type="InterPro" id="IPR011162">
    <property type="entry name" value="MHC_I/II-like_Ag-recog"/>
</dbReference>
<keyword evidence="3" id="KW-0812">Transmembrane</keyword>
<dbReference type="PANTHER" id="PTHR16675:SF237">
    <property type="entry name" value="MHC CLASS I ANTIGEN TRANSCRIPT VARIANT 1-RELATED"/>
    <property type="match status" value="1"/>
</dbReference>
<evidence type="ECO:0000313" key="6">
    <source>
        <dbReference type="EMBL" id="KAG7318630.1"/>
    </source>
</evidence>
<dbReference type="InterPro" id="IPR037055">
    <property type="entry name" value="MHC_I-like_Ag-recog_sf"/>
</dbReference>
<dbReference type="SUPFAM" id="SSF54452">
    <property type="entry name" value="MHC antigen-recognition domain"/>
    <property type="match status" value="1"/>
</dbReference>
<dbReference type="PANTHER" id="PTHR16675">
    <property type="entry name" value="MHC CLASS I-RELATED"/>
    <property type="match status" value="1"/>
</dbReference>
<keyword evidence="4" id="KW-0732">Signal</keyword>
<dbReference type="Proteomes" id="UP000824219">
    <property type="component" value="Linkage Group LG22"/>
</dbReference>
<dbReference type="PRINTS" id="PR01638">
    <property type="entry name" value="MHCCLASSI"/>
</dbReference>
<evidence type="ECO:0000256" key="1">
    <source>
        <dbReference type="ARBA" id="ARBA00023180"/>
    </source>
</evidence>
<dbReference type="InterPro" id="IPR007110">
    <property type="entry name" value="Ig-like_dom"/>
</dbReference>
<keyword evidence="1" id="KW-0325">Glycoprotein</keyword>
<dbReference type="InterPro" id="IPR036179">
    <property type="entry name" value="Ig-like_dom_sf"/>
</dbReference>
<dbReference type="GO" id="GO:0006955">
    <property type="term" value="P:immune response"/>
    <property type="evidence" value="ECO:0007669"/>
    <property type="project" value="TreeGrafter"/>
</dbReference>
<comment type="similarity">
    <text evidence="2">Belongs to the MHC class I family.</text>
</comment>
<evidence type="ECO:0000256" key="3">
    <source>
        <dbReference type="SAM" id="Phobius"/>
    </source>
</evidence>
<dbReference type="GO" id="GO:0009897">
    <property type="term" value="C:external side of plasma membrane"/>
    <property type="evidence" value="ECO:0007669"/>
    <property type="project" value="TreeGrafter"/>
</dbReference>
<protein>
    <recommendedName>
        <fullName evidence="5">Ig-like domain-containing protein</fullName>
    </recommendedName>
</protein>
<comment type="caution">
    <text evidence="6">The sequence shown here is derived from an EMBL/GenBank/DDBJ whole genome shotgun (WGS) entry which is preliminary data.</text>
</comment>
<evidence type="ECO:0000256" key="4">
    <source>
        <dbReference type="SAM" id="SignalP"/>
    </source>
</evidence>
<dbReference type="InterPro" id="IPR001039">
    <property type="entry name" value="MHC_I_a_a1/a2"/>
</dbReference>
<dbReference type="EMBL" id="JAHKSW010000022">
    <property type="protein sequence ID" value="KAG7318630.1"/>
    <property type="molecule type" value="Genomic_DNA"/>
</dbReference>
<dbReference type="Pfam" id="PF07654">
    <property type="entry name" value="C1-set"/>
    <property type="match status" value="1"/>
</dbReference>
<name>A0A9D3NCP8_9TELE</name>
<dbReference type="Pfam" id="PF00129">
    <property type="entry name" value="MHC_I"/>
    <property type="match status" value="1"/>
</dbReference>
<evidence type="ECO:0000313" key="7">
    <source>
        <dbReference type="Proteomes" id="UP000824219"/>
    </source>
</evidence>
<dbReference type="SMART" id="SM00407">
    <property type="entry name" value="IGc1"/>
    <property type="match status" value="1"/>
</dbReference>
<dbReference type="Gene3D" id="2.60.40.10">
    <property type="entry name" value="Immunoglobulins"/>
    <property type="match status" value="1"/>
</dbReference>
<dbReference type="SUPFAM" id="SSF48726">
    <property type="entry name" value="Immunoglobulin"/>
    <property type="match status" value="1"/>
</dbReference>
<dbReference type="InterPro" id="IPR003597">
    <property type="entry name" value="Ig_C1-set"/>
</dbReference>
<dbReference type="InterPro" id="IPR050208">
    <property type="entry name" value="MHC_class-I_related"/>
</dbReference>
<dbReference type="OrthoDB" id="8936120at2759"/>
<dbReference type="AlphaFoldDB" id="A0A9D3NCP8"/>
<dbReference type="FunFam" id="3.30.500.10:FF:000001">
    <property type="entry name" value="H-2 class I histocompatibility antigen, alpha chain"/>
    <property type="match status" value="1"/>
</dbReference>
<sequence length="338" mass="38925">MTGIMEVLFFLTLSVHLSSSDTHSLQFLYTNYTPGTNFPEFTAVGLVDGQQFVYYDSNNRKMIPKTEWIQKISADDPDYWNRETERLQYDQEDIRQLLYTVMKNDHNKGSHTLQRMYGCELHDDSSTRGYDQYGYDGEDFISLNLTTGTWTADNDEAEVTKNMWDNDPGFTMDQRNYLEKECIEWLEKFVTYGRETLERKVPPTASVIQKHSPSPEVVCHATGFFPKAVNITWRKDGEDVNEDVELRETLPNQDGSFQKRSILKVPADDLQKHTYTCVIQHSSLKEELVLEVPKGGGRILIILTLVIALIAVAAGIIMDRERAMQGRFIQHFNYANFG</sequence>
<evidence type="ECO:0000256" key="2">
    <source>
        <dbReference type="RuleBase" id="RU004439"/>
    </source>
</evidence>
<feature type="transmembrane region" description="Helical" evidence="3">
    <location>
        <begin position="299"/>
        <end position="318"/>
    </location>
</feature>
<dbReference type="GO" id="GO:0005615">
    <property type="term" value="C:extracellular space"/>
    <property type="evidence" value="ECO:0007669"/>
    <property type="project" value="TreeGrafter"/>
</dbReference>
<accession>A0A9D3NCP8</accession>
<reference evidence="6 7" key="1">
    <citation type="submission" date="2021-06" db="EMBL/GenBank/DDBJ databases">
        <title>Chromosome-level genome assembly of the red-tail catfish (Hemibagrus wyckioides).</title>
        <authorList>
            <person name="Shao F."/>
        </authorList>
    </citation>
    <scope>NUCLEOTIDE SEQUENCE [LARGE SCALE GENOMIC DNA]</scope>
    <source>
        <strain evidence="6">EC202008001</strain>
        <tissue evidence="6">Blood</tissue>
    </source>
</reference>
<dbReference type="PROSITE" id="PS50835">
    <property type="entry name" value="IG_LIKE"/>
    <property type="match status" value="1"/>
</dbReference>
<feature type="chain" id="PRO_5038496233" description="Ig-like domain-containing protein" evidence="4">
    <location>
        <begin position="21"/>
        <end position="338"/>
    </location>
</feature>
<evidence type="ECO:0000259" key="5">
    <source>
        <dbReference type="PROSITE" id="PS50835"/>
    </source>
</evidence>
<keyword evidence="3" id="KW-1133">Transmembrane helix</keyword>